<evidence type="ECO:0000256" key="5">
    <source>
        <dbReference type="ARBA" id="ARBA00023136"/>
    </source>
</evidence>
<evidence type="ECO:0000256" key="1">
    <source>
        <dbReference type="ARBA" id="ARBA00004141"/>
    </source>
</evidence>
<evidence type="ECO:0000256" key="6">
    <source>
        <dbReference type="SAM" id="Phobius"/>
    </source>
</evidence>
<accession>A0A918XRN4</accession>
<keyword evidence="9" id="KW-1185">Reference proteome</keyword>
<dbReference type="SUPFAM" id="SSF103473">
    <property type="entry name" value="MFS general substrate transporter"/>
    <property type="match status" value="1"/>
</dbReference>
<evidence type="ECO:0000256" key="2">
    <source>
        <dbReference type="ARBA" id="ARBA00022448"/>
    </source>
</evidence>
<evidence type="ECO:0000256" key="4">
    <source>
        <dbReference type="ARBA" id="ARBA00022989"/>
    </source>
</evidence>
<feature type="transmembrane region" description="Helical" evidence="6">
    <location>
        <begin position="429"/>
        <end position="451"/>
    </location>
</feature>
<reference evidence="8" key="2">
    <citation type="submission" date="2020-09" db="EMBL/GenBank/DDBJ databases">
        <authorList>
            <person name="Sun Q."/>
            <person name="Kim S."/>
        </authorList>
    </citation>
    <scope>NUCLEOTIDE SEQUENCE</scope>
    <source>
        <strain evidence="8">KCTC 42651</strain>
    </source>
</reference>
<evidence type="ECO:0000313" key="9">
    <source>
        <dbReference type="Proteomes" id="UP000630353"/>
    </source>
</evidence>
<feature type="transmembrane region" description="Helical" evidence="6">
    <location>
        <begin position="79"/>
        <end position="98"/>
    </location>
</feature>
<feature type="transmembrane region" description="Helical" evidence="6">
    <location>
        <begin position="104"/>
        <end position="124"/>
    </location>
</feature>
<evidence type="ECO:0000256" key="3">
    <source>
        <dbReference type="ARBA" id="ARBA00022692"/>
    </source>
</evidence>
<organism evidence="8 9">
    <name type="scientific">Thalassobaculum fulvum</name>
    <dbReference type="NCBI Taxonomy" id="1633335"/>
    <lineage>
        <taxon>Bacteria</taxon>
        <taxon>Pseudomonadati</taxon>
        <taxon>Pseudomonadota</taxon>
        <taxon>Alphaproteobacteria</taxon>
        <taxon>Rhodospirillales</taxon>
        <taxon>Thalassobaculaceae</taxon>
        <taxon>Thalassobaculum</taxon>
    </lineage>
</organism>
<dbReference type="PANTHER" id="PTHR42718">
    <property type="entry name" value="MAJOR FACILITATOR SUPERFAMILY MULTIDRUG TRANSPORTER MFSC"/>
    <property type="match status" value="1"/>
</dbReference>
<dbReference type="InterPro" id="IPR020846">
    <property type="entry name" value="MFS_dom"/>
</dbReference>
<dbReference type="GO" id="GO:0016020">
    <property type="term" value="C:membrane"/>
    <property type="evidence" value="ECO:0007669"/>
    <property type="project" value="UniProtKB-SubCell"/>
</dbReference>
<feature type="transmembrane region" description="Helical" evidence="6">
    <location>
        <begin position="403"/>
        <end position="423"/>
    </location>
</feature>
<evidence type="ECO:0000259" key="7">
    <source>
        <dbReference type="PROSITE" id="PS50850"/>
    </source>
</evidence>
<keyword evidence="2" id="KW-0813">Transport</keyword>
<feature type="transmembrane region" description="Helical" evidence="6">
    <location>
        <begin position="207"/>
        <end position="226"/>
    </location>
</feature>
<protein>
    <submittedName>
        <fullName evidence="8">MFS transporter</fullName>
    </submittedName>
</protein>
<feature type="transmembrane region" description="Helical" evidence="6">
    <location>
        <begin position="48"/>
        <end position="67"/>
    </location>
</feature>
<feature type="transmembrane region" description="Helical" evidence="6">
    <location>
        <begin position="136"/>
        <end position="155"/>
    </location>
</feature>
<keyword evidence="5 6" id="KW-0472">Membrane</keyword>
<feature type="transmembrane region" description="Helical" evidence="6">
    <location>
        <begin position="232"/>
        <end position="254"/>
    </location>
</feature>
<dbReference type="RefSeq" id="WP_189989106.1">
    <property type="nucleotide sequence ID" value="NZ_BMZS01000004.1"/>
</dbReference>
<feature type="domain" description="Major facilitator superfamily (MFS) profile" evidence="7">
    <location>
        <begin position="13"/>
        <end position="452"/>
    </location>
</feature>
<sequence>MPQARHGPRPWLTLAAASGALGLSVLDETIVGAALPTIRSELDLSAAAAHWVVNAYLLTLACLVAIGGRLGDVLGHRRLFVLGAAVFACASVVAALSGNGSFLIGARALQGVGTALMFPAALAMVTRAYPPERRGVAFGVQTTVAAVFMAGGPFLGGLLTEALNWRWIFWINPLPVLVLVVAAIVAGEPEETENAAAAPGSAGPLDLPGVATLTVGLTALVVALMQSDDWGWTAFGTQTLLALGIVSLVAFFRVEARVAAPIFQLGLFRARAFNGGNLVFFVFQASKMITFVFVVQYLQAVPGLPPVAAGAMVATAILPTLVTSVLAGHAADRFGSRLPLLAGLVLNGGALILAGIVMQQGDYKAIAWILPAWGATLPFLAVTSRRALMSAAPAELRGQAGGANLTIQMLGGTMGIALASTLLASGGGYGTLFIATGAVTLGTVAGAWSLIR</sequence>
<comment type="subcellular location">
    <subcellularLocation>
        <location evidence="1">Membrane</location>
        <topology evidence="1">Multi-pass membrane protein</topology>
    </subcellularLocation>
</comment>
<dbReference type="PANTHER" id="PTHR42718:SF9">
    <property type="entry name" value="MAJOR FACILITATOR SUPERFAMILY MULTIDRUG TRANSPORTER MFSC"/>
    <property type="match status" value="1"/>
</dbReference>
<name>A0A918XRN4_9PROT</name>
<dbReference type="InterPro" id="IPR036259">
    <property type="entry name" value="MFS_trans_sf"/>
</dbReference>
<dbReference type="PRINTS" id="PR01036">
    <property type="entry name" value="TCRTETB"/>
</dbReference>
<feature type="transmembrane region" description="Helical" evidence="6">
    <location>
        <begin position="338"/>
        <end position="359"/>
    </location>
</feature>
<feature type="transmembrane region" description="Helical" evidence="6">
    <location>
        <begin position="275"/>
        <end position="298"/>
    </location>
</feature>
<keyword evidence="3 6" id="KW-0812">Transmembrane</keyword>
<dbReference type="AlphaFoldDB" id="A0A918XRN4"/>
<comment type="caution">
    <text evidence="8">The sequence shown here is derived from an EMBL/GenBank/DDBJ whole genome shotgun (WGS) entry which is preliminary data.</text>
</comment>
<gene>
    <name evidence="8" type="ORF">GCM10017083_20910</name>
</gene>
<keyword evidence="4 6" id="KW-1133">Transmembrane helix</keyword>
<feature type="transmembrane region" description="Helical" evidence="6">
    <location>
        <begin position="304"/>
        <end position="326"/>
    </location>
</feature>
<dbReference type="CDD" id="cd17321">
    <property type="entry name" value="MFS_MMR_MDR_like"/>
    <property type="match status" value="1"/>
</dbReference>
<feature type="transmembrane region" description="Helical" evidence="6">
    <location>
        <begin position="167"/>
        <end position="186"/>
    </location>
</feature>
<dbReference type="PROSITE" id="PS50850">
    <property type="entry name" value="MFS"/>
    <property type="match status" value="1"/>
</dbReference>
<dbReference type="Gene3D" id="1.20.1250.20">
    <property type="entry name" value="MFS general substrate transporter like domains"/>
    <property type="match status" value="1"/>
</dbReference>
<reference evidence="8" key="1">
    <citation type="journal article" date="2014" name="Int. J. Syst. Evol. Microbiol.">
        <title>Complete genome sequence of Corynebacterium casei LMG S-19264T (=DSM 44701T), isolated from a smear-ripened cheese.</title>
        <authorList>
            <consortium name="US DOE Joint Genome Institute (JGI-PGF)"/>
            <person name="Walter F."/>
            <person name="Albersmeier A."/>
            <person name="Kalinowski J."/>
            <person name="Ruckert C."/>
        </authorList>
    </citation>
    <scope>NUCLEOTIDE SEQUENCE</scope>
    <source>
        <strain evidence="8">KCTC 42651</strain>
    </source>
</reference>
<proteinExistence type="predicted"/>
<dbReference type="EMBL" id="BMZS01000004">
    <property type="protein sequence ID" value="GHD49069.1"/>
    <property type="molecule type" value="Genomic_DNA"/>
</dbReference>
<dbReference type="Proteomes" id="UP000630353">
    <property type="component" value="Unassembled WGS sequence"/>
</dbReference>
<dbReference type="InterPro" id="IPR011701">
    <property type="entry name" value="MFS"/>
</dbReference>
<feature type="transmembrane region" description="Helical" evidence="6">
    <location>
        <begin position="365"/>
        <end position="382"/>
    </location>
</feature>
<dbReference type="Gene3D" id="1.20.1720.10">
    <property type="entry name" value="Multidrug resistance protein D"/>
    <property type="match status" value="1"/>
</dbReference>
<dbReference type="Pfam" id="PF07690">
    <property type="entry name" value="MFS_1"/>
    <property type="match status" value="2"/>
</dbReference>
<evidence type="ECO:0000313" key="8">
    <source>
        <dbReference type="EMBL" id="GHD49069.1"/>
    </source>
</evidence>
<dbReference type="GO" id="GO:0022857">
    <property type="term" value="F:transmembrane transporter activity"/>
    <property type="evidence" value="ECO:0007669"/>
    <property type="project" value="InterPro"/>
</dbReference>